<protein>
    <submittedName>
        <fullName evidence="4">40S ribosomal protein S19</fullName>
    </submittedName>
</protein>
<dbReference type="SUPFAM" id="SSF46785">
    <property type="entry name" value="Winged helix' DNA-binding domain"/>
    <property type="match status" value="1"/>
</dbReference>
<organism evidence="4 5">
    <name type="scientific">Datura stramonium</name>
    <name type="common">Jimsonweed</name>
    <name type="synonym">Common thornapple</name>
    <dbReference type="NCBI Taxonomy" id="4076"/>
    <lineage>
        <taxon>Eukaryota</taxon>
        <taxon>Viridiplantae</taxon>
        <taxon>Streptophyta</taxon>
        <taxon>Embryophyta</taxon>
        <taxon>Tracheophyta</taxon>
        <taxon>Spermatophyta</taxon>
        <taxon>Magnoliopsida</taxon>
        <taxon>eudicotyledons</taxon>
        <taxon>Gunneridae</taxon>
        <taxon>Pentapetalae</taxon>
        <taxon>asterids</taxon>
        <taxon>lamiids</taxon>
        <taxon>Solanales</taxon>
        <taxon>Solanaceae</taxon>
        <taxon>Solanoideae</taxon>
        <taxon>Datureae</taxon>
        <taxon>Datura</taxon>
    </lineage>
</organism>
<dbReference type="PANTHER" id="PTHR11710:SF0">
    <property type="entry name" value="40S RIBOSOMAL PROTEIN S19"/>
    <property type="match status" value="1"/>
</dbReference>
<evidence type="ECO:0000256" key="1">
    <source>
        <dbReference type="ARBA" id="ARBA00010014"/>
    </source>
</evidence>
<dbReference type="InterPro" id="IPR018277">
    <property type="entry name" value="Ribosomal_eS19_CS"/>
</dbReference>
<dbReference type="InterPro" id="IPR001266">
    <property type="entry name" value="Ribosomal_eS19"/>
</dbReference>
<reference evidence="4 5" key="1">
    <citation type="journal article" date="2021" name="BMC Genomics">
        <title>Datura genome reveals duplications of psychoactive alkaloid biosynthetic genes and high mutation rate following tissue culture.</title>
        <authorList>
            <person name="Rajewski A."/>
            <person name="Carter-House D."/>
            <person name="Stajich J."/>
            <person name="Litt A."/>
        </authorList>
    </citation>
    <scope>NUCLEOTIDE SEQUENCE [LARGE SCALE GENOMIC DNA]</scope>
    <source>
        <strain evidence="4">AR-01</strain>
    </source>
</reference>
<keyword evidence="5" id="KW-1185">Reference proteome</keyword>
<dbReference type="PROSITE" id="PS00628">
    <property type="entry name" value="RIBOSOMAL_S19E"/>
    <property type="match status" value="1"/>
</dbReference>
<dbReference type="SMART" id="SM01413">
    <property type="entry name" value="Ribosomal_S19e"/>
    <property type="match status" value="1"/>
</dbReference>
<accession>A0ABS8S5T3</accession>
<evidence type="ECO:0000313" key="5">
    <source>
        <dbReference type="Proteomes" id="UP000823775"/>
    </source>
</evidence>
<evidence type="ECO:0000313" key="4">
    <source>
        <dbReference type="EMBL" id="MCD7454488.1"/>
    </source>
</evidence>
<dbReference type="InterPro" id="IPR036390">
    <property type="entry name" value="WH_DNA-bd_sf"/>
</dbReference>
<dbReference type="EMBL" id="JACEIK010000304">
    <property type="protein sequence ID" value="MCD7454488.1"/>
    <property type="molecule type" value="Genomic_DNA"/>
</dbReference>
<name>A0ABS8S5T3_DATST</name>
<dbReference type="Pfam" id="PF01090">
    <property type="entry name" value="Ribosomal_S19e"/>
    <property type="match status" value="1"/>
</dbReference>
<proteinExistence type="inferred from homology"/>
<feature type="non-terminal residue" evidence="4">
    <location>
        <position position="1"/>
    </location>
</feature>
<sequence>RNGSRPRHFCKSSGSVARHILQELQTMNIIDFDPKGGRRITSNGQRDLDQVAGRITAAN</sequence>
<evidence type="ECO:0000256" key="2">
    <source>
        <dbReference type="ARBA" id="ARBA00022980"/>
    </source>
</evidence>
<comment type="caution">
    <text evidence="4">The sequence shown here is derived from an EMBL/GenBank/DDBJ whole genome shotgun (WGS) entry which is preliminary data.</text>
</comment>
<dbReference type="InterPro" id="IPR036388">
    <property type="entry name" value="WH-like_DNA-bd_sf"/>
</dbReference>
<evidence type="ECO:0000256" key="3">
    <source>
        <dbReference type="ARBA" id="ARBA00023274"/>
    </source>
</evidence>
<dbReference type="Gene3D" id="1.10.10.10">
    <property type="entry name" value="Winged helix-like DNA-binding domain superfamily/Winged helix DNA-binding domain"/>
    <property type="match status" value="1"/>
</dbReference>
<keyword evidence="3" id="KW-0687">Ribonucleoprotein</keyword>
<dbReference type="PANTHER" id="PTHR11710">
    <property type="entry name" value="40S RIBOSOMAL PROTEIN S19"/>
    <property type="match status" value="1"/>
</dbReference>
<comment type="similarity">
    <text evidence="1">Belongs to the eukaryotic ribosomal protein eS19 family.</text>
</comment>
<keyword evidence="2 4" id="KW-0689">Ribosomal protein</keyword>
<dbReference type="Proteomes" id="UP000823775">
    <property type="component" value="Unassembled WGS sequence"/>
</dbReference>
<gene>
    <name evidence="4" type="primary">RPS19_1</name>
    <name evidence="4" type="ORF">HAX54_025067</name>
</gene>
<dbReference type="GO" id="GO:0005840">
    <property type="term" value="C:ribosome"/>
    <property type="evidence" value="ECO:0007669"/>
    <property type="project" value="UniProtKB-KW"/>
</dbReference>